<dbReference type="InterPro" id="IPR007263">
    <property type="entry name" value="DCC1-like"/>
</dbReference>
<evidence type="ECO:0000313" key="2">
    <source>
        <dbReference type="EMBL" id="SDD17421.1"/>
    </source>
</evidence>
<feature type="transmembrane region" description="Helical" evidence="1">
    <location>
        <begin position="140"/>
        <end position="159"/>
    </location>
</feature>
<keyword evidence="1" id="KW-1133">Transmembrane helix</keyword>
<dbReference type="EMBL" id="FNAC01000017">
    <property type="protein sequence ID" value="SDD17421.1"/>
    <property type="molecule type" value="Genomic_DNA"/>
</dbReference>
<name>A0A1G6SLB2_9BACT</name>
<sequence>MFETIPKTQFPPKEDLFIWDGQCGFCKYWIMVWKSKTRGLEYQTFQEVAENFPDIPFKEFKRASRLIEKDGAVFSGPDSAFRTFAYFKEPSTFWHNWYQRSKIFRQLSNHGYNFISKNRPLLMQLTIVFWGKNPLKRKPYWLIWLLGLLGLFGTLIYFLR</sequence>
<dbReference type="AlphaFoldDB" id="A0A1G6SLB2"/>
<gene>
    <name evidence="2" type="ORF">SAMN04488104_101768</name>
</gene>
<organism evidence="2 3">
    <name type="scientific">Algoriphagus faecimaris</name>
    <dbReference type="NCBI Taxonomy" id="686796"/>
    <lineage>
        <taxon>Bacteria</taxon>
        <taxon>Pseudomonadati</taxon>
        <taxon>Bacteroidota</taxon>
        <taxon>Cytophagia</taxon>
        <taxon>Cytophagales</taxon>
        <taxon>Cyclobacteriaceae</taxon>
        <taxon>Algoriphagus</taxon>
    </lineage>
</organism>
<dbReference type="Proteomes" id="UP000199060">
    <property type="component" value="Unassembled WGS sequence"/>
</dbReference>
<dbReference type="OrthoDB" id="9785438at2"/>
<accession>A0A1G6SLB2</accession>
<proteinExistence type="predicted"/>
<reference evidence="3" key="1">
    <citation type="submission" date="2016-10" db="EMBL/GenBank/DDBJ databases">
        <authorList>
            <person name="Varghese N."/>
            <person name="Submissions S."/>
        </authorList>
    </citation>
    <scope>NUCLEOTIDE SEQUENCE [LARGE SCALE GENOMIC DNA]</scope>
    <source>
        <strain evidence="3">DSM 23095</strain>
    </source>
</reference>
<evidence type="ECO:0000256" key="1">
    <source>
        <dbReference type="SAM" id="Phobius"/>
    </source>
</evidence>
<keyword evidence="1" id="KW-0812">Transmembrane</keyword>
<protein>
    <recommendedName>
        <fullName evidence="4">Thiol-disulfide oxidoreductase</fullName>
    </recommendedName>
</protein>
<dbReference type="GO" id="GO:0015035">
    <property type="term" value="F:protein-disulfide reductase activity"/>
    <property type="evidence" value="ECO:0007669"/>
    <property type="project" value="InterPro"/>
</dbReference>
<dbReference type="STRING" id="686796.SAMN04488104_101768"/>
<dbReference type="RefSeq" id="WP_087939279.1">
    <property type="nucleotide sequence ID" value="NZ_FNAC01000017.1"/>
</dbReference>
<evidence type="ECO:0008006" key="4">
    <source>
        <dbReference type="Google" id="ProtNLM"/>
    </source>
</evidence>
<keyword evidence="1" id="KW-0472">Membrane</keyword>
<evidence type="ECO:0000313" key="3">
    <source>
        <dbReference type="Proteomes" id="UP000199060"/>
    </source>
</evidence>
<keyword evidence="3" id="KW-1185">Reference proteome</keyword>
<dbReference type="Pfam" id="PF04134">
    <property type="entry name" value="DCC1-like"/>
    <property type="match status" value="1"/>
</dbReference>